<reference evidence="2 3" key="1">
    <citation type="submission" date="2017-09" db="EMBL/GenBank/DDBJ databases">
        <title>Depth-based differentiation of microbial function through sediment-hosted aquifers and enrichment of novel symbionts in the deep terrestrial subsurface.</title>
        <authorList>
            <person name="Probst A.J."/>
            <person name="Ladd B."/>
            <person name="Jarett J.K."/>
            <person name="Geller-Mcgrath D.E."/>
            <person name="Sieber C.M."/>
            <person name="Emerson J.B."/>
            <person name="Anantharaman K."/>
            <person name="Thomas B.C."/>
            <person name="Malmstrom R."/>
            <person name="Stieglmeier M."/>
            <person name="Klingl A."/>
            <person name="Woyke T."/>
            <person name="Ryan C.M."/>
            <person name="Banfield J.F."/>
        </authorList>
    </citation>
    <scope>NUCLEOTIDE SEQUENCE [LARGE SCALE GENOMIC DNA]</scope>
    <source>
        <strain evidence="2">CG10_big_fil_rev_8_21_14_0_10_45_14</strain>
    </source>
</reference>
<name>A0A2H0RJX8_9BACT</name>
<gene>
    <name evidence="2" type="ORF">COV07_02345</name>
</gene>
<feature type="region of interest" description="Disordered" evidence="1">
    <location>
        <begin position="49"/>
        <end position="69"/>
    </location>
</feature>
<sequence length="69" mass="7725">MSLFPKRHFFSPKGGEKMKCECPPARATWMDGNLTMIRPATCAACLEKQTAQEVSPPKKDETSTREAHD</sequence>
<proteinExistence type="predicted"/>
<dbReference type="EMBL" id="PCYL01000028">
    <property type="protein sequence ID" value="PIR46798.1"/>
    <property type="molecule type" value="Genomic_DNA"/>
</dbReference>
<evidence type="ECO:0000313" key="3">
    <source>
        <dbReference type="Proteomes" id="UP000230833"/>
    </source>
</evidence>
<protein>
    <submittedName>
        <fullName evidence="2">Uncharacterized protein</fullName>
    </submittedName>
</protein>
<evidence type="ECO:0000313" key="2">
    <source>
        <dbReference type="EMBL" id="PIR46798.1"/>
    </source>
</evidence>
<dbReference type="AlphaFoldDB" id="A0A2H0RJX8"/>
<organism evidence="2 3">
    <name type="scientific">Candidatus Vogelbacteria bacterium CG10_big_fil_rev_8_21_14_0_10_45_14</name>
    <dbReference type="NCBI Taxonomy" id="1975042"/>
    <lineage>
        <taxon>Bacteria</taxon>
        <taxon>Candidatus Vogeliibacteriota</taxon>
    </lineage>
</organism>
<dbReference type="Proteomes" id="UP000230833">
    <property type="component" value="Unassembled WGS sequence"/>
</dbReference>
<evidence type="ECO:0000256" key="1">
    <source>
        <dbReference type="SAM" id="MobiDB-lite"/>
    </source>
</evidence>
<comment type="caution">
    <text evidence="2">The sequence shown here is derived from an EMBL/GenBank/DDBJ whole genome shotgun (WGS) entry which is preliminary data.</text>
</comment>
<accession>A0A2H0RJX8</accession>
<feature type="compositionally biased region" description="Basic and acidic residues" evidence="1">
    <location>
        <begin position="56"/>
        <end position="69"/>
    </location>
</feature>